<proteinExistence type="predicted"/>
<evidence type="ECO:0000256" key="1">
    <source>
        <dbReference type="SAM" id="MobiDB-lite"/>
    </source>
</evidence>
<feature type="region of interest" description="Disordered" evidence="1">
    <location>
        <begin position="166"/>
        <end position="204"/>
    </location>
</feature>
<reference evidence="3" key="3">
    <citation type="submission" date="2015-06" db="UniProtKB">
        <authorList>
            <consortium name="EnsemblMetazoa"/>
        </authorList>
    </citation>
    <scope>IDENTIFICATION</scope>
</reference>
<organism evidence="3 4">
    <name type="scientific">Helobdella robusta</name>
    <name type="common">Californian leech</name>
    <dbReference type="NCBI Taxonomy" id="6412"/>
    <lineage>
        <taxon>Eukaryota</taxon>
        <taxon>Metazoa</taxon>
        <taxon>Spiralia</taxon>
        <taxon>Lophotrochozoa</taxon>
        <taxon>Annelida</taxon>
        <taxon>Clitellata</taxon>
        <taxon>Hirudinea</taxon>
        <taxon>Rhynchobdellida</taxon>
        <taxon>Glossiphoniidae</taxon>
        <taxon>Helobdella</taxon>
    </lineage>
</organism>
<keyword evidence="4" id="KW-1185">Reference proteome</keyword>
<dbReference type="OrthoDB" id="193650at2759"/>
<evidence type="ECO:0000313" key="4">
    <source>
        <dbReference type="Proteomes" id="UP000015101"/>
    </source>
</evidence>
<dbReference type="InParanoid" id="T1FAD6"/>
<evidence type="ECO:0000313" key="2">
    <source>
        <dbReference type="EMBL" id="ESO00004.1"/>
    </source>
</evidence>
<dbReference type="EMBL" id="AMQM01005612">
    <property type="status" value="NOT_ANNOTATED_CDS"/>
    <property type="molecule type" value="Genomic_DNA"/>
</dbReference>
<dbReference type="Proteomes" id="UP000015101">
    <property type="component" value="Unassembled WGS sequence"/>
</dbReference>
<name>T1FAD6_HELRO</name>
<dbReference type="AlphaFoldDB" id="T1FAD6"/>
<evidence type="ECO:0000313" key="3">
    <source>
        <dbReference type="EnsemblMetazoa" id="HelroP176305"/>
    </source>
</evidence>
<reference evidence="2 4" key="2">
    <citation type="journal article" date="2013" name="Nature">
        <title>Insights into bilaterian evolution from three spiralian genomes.</title>
        <authorList>
            <person name="Simakov O."/>
            <person name="Marletaz F."/>
            <person name="Cho S.J."/>
            <person name="Edsinger-Gonzales E."/>
            <person name="Havlak P."/>
            <person name="Hellsten U."/>
            <person name="Kuo D.H."/>
            <person name="Larsson T."/>
            <person name="Lv J."/>
            <person name="Arendt D."/>
            <person name="Savage R."/>
            <person name="Osoegawa K."/>
            <person name="de Jong P."/>
            <person name="Grimwood J."/>
            <person name="Chapman J.A."/>
            <person name="Shapiro H."/>
            <person name="Aerts A."/>
            <person name="Otillar R.P."/>
            <person name="Terry A.Y."/>
            <person name="Boore J.L."/>
            <person name="Grigoriev I.V."/>
            <person name="Lindberg D.R."/>
            <person name="Seaver E.C."/>
            <person name="Weisblat D.A."/>
            <person name="Putnam N.H."/>
            <person name="Rokhsar D.S."/>
        </authorList>
    </citation>
    <scope>NUCLEOTIDE SEQUENCE</scope>
</reference>
<dbReference type="EMBL" id="KB097026">
    <property type="protein sequence ID" value="ESO00004.1"/>
    <property type="molecule type" value="Genomic_DNA"/>
</dbReference>
<dbReference type="RefSeq" id="XP_009021778.1">
    <property type="nucleotide sequence ID" value="XM_009023530.1"/>
</dbReference>
<accession>T1FAD6</accession>
<dbReference type="KEGG" id="hro:HELRODRAFT_176305"/>
<gene>
    <name evidence="3" type="primary">20205785</name>
    <name evidence="2" type="ORF">HELRODRAFT_176305</name>
</gene>
<dbReference type="EnsemblMetazoa" id="HelroT176305">
    <property type="protein sequence ID" value="HelroP176305"/>
    <property type="gene ID" value="HelroG176305"/>
</dbReference>
<dbReference type="CTD" id="20205785"/>
<dbReference type="HOGENOM" id="CLU_641387_0_0_1"/>
<sequence>MSRPAAKSKHERKQAKNLRNKLNEFIPGTTCTENEWNQVLEREQSKEVISKLMDDFKEQLNNRLLYRSMELYKYKFAVELFQKDIIHMFEWSHAERDKEVDGTYFIDLDDFEPACLMTDNIARGSVDLKYSGKVYNYPSHNLGESIVSKSYFDKGESLADDFKEDTTSILKENEPDENKNLDDEKDKNLGTKTSDEKQADDQIITASDKTKCEKYTTVEKKKPSGTFVASELRSLKKTKKSSLSDSEKQMNNIISNIELNLVPEPKSITNFHLREEIIGVDQPSLRNALATHTTHEAIAESNTDKIVKNFDFRPQKTITQCHKEIKTKKPITNLLDNRVNTKVTITEKNVKELQKESILNPIKNLTKVKSRQYTFVSNVQSKELPNVQPCLNMIDAINPSRGVTITHLNKSKTNPLKVKRRIITNKRN</sequence>
<feature type="compositionally biased region" description="Basic and acidic residues" evidence="1">
    <location>
        <begin position="166"/>
        <end position="200"/>
    </location>
</feature>
<protein>
    <submittedName>
        <fullName evidence="2 3">Uncharacterized protein</fullName>
    </submittedName>
</protein>
<dbReference type="GeneID" id="20205785"/>
<reference evidence="4" key="1">
    <citation type="submission" date="2012-12" db="EMBL/GenBank/DDBJ databases">
        <authorList>
            <person name="Hellsten U."/>
            <person name="Grimwood J."/>
            <person name="Chapman J.A."/>
            <person name="Shapiro H."/>
            <person name="Aerts A."/>
            <person name="Otillar R.P."/>
            <person name="Terry A.Y."/>
            <person name="Boore J.L."/>
            <person name="Simakov O."/>
            <person name="Marletaz F."/>
            <person name="Cho S.-J."/>
            <person name="Edsinger-Gonzales E."/>
            <person name="Havlak P."/>
            <person name="Kuo D.-H."/>
            <person name="Larsson T."/>
            <person name="Lv J."/>
            <person name="Arendt D."/>
            <person name="Savage R."/>
            <person name="Osoegawa K."/>
            <person name="de Jong P."/>
            <person name="Lindberg D.R."/>
            <person name="Seaver E.C."/>
            <person name="Weisblat D.A."/>
            <person name="Putnam N.H."/>
            <person name="Grigoriev I.V."/>
            <person name="Rokhsar D.S."/>
        </authorList>
    </citation>
    <scope>NUCLEOTIDE SEQUENCE</scope>
</reference>